<dbReference type="PANTHER" id="PTHR22777:SF16">
    <property type="entry name" value="POLYAMINE EXPORT PROTEIN"/>
    <property type="match status" value="1"/>
</dbReference>
<evidence type="ECO:0000256" key="13">
    <source>
        <dbReference type="PROSITE-ProRule" id="PRU00703"/>
    </source>
</evidence>
<dbReference type="Gene3D" id="3.30.465.10">
    <property type="match status" value="1"/>
</dbReference>
<sequence length="442" mass="47929">MTLSNGLLVLALLIAASAFFSISEISLAAARRFRLQRMAEDGDADAARVIALQARPGDFFTVVQIGVNAVSILGGLVGEATFSARATAWLAGYFPDGALAANLGFLLTFLVTTGLFIQFADLIPKRLAMLAPERCAVAIVRPMLACTWALRPLVLLFDGVANTVLRLFKLPTRRDESMTADEIVAVIEAGAAAGTVARTEHHVIENVFELGERYVTSAMTPREQVTFFREDDDEATLRAKIAAAPHGKYPLCRDGIDSAYAYVAVKLLLARSLHHERGGSLLAGLKQATSERLLAVPDTLSLAEMLDRFREAREDFALVVNEYALVVGVITLADVTGHLIGAGAPPGDELIVQRDANSWLVDGSTPVDDLRKVLGLDELPHEESYETVAGLMMWSLKKLPRKAETVHLAGYRFEVVDVDHLRVDQVMVTREPLPAPDSASQD</sequence>
<reference evidence="19" key="1">
    <citation type="journal article" date="2019" name="Int. J. Syst. Evol. Microbiol.">
        <title>The Global Catalogue of Microorganisms (GCM) 10K type strain sequencing project: providing services to taxonomists for standard genome sequencing and annotation.</title>
        <authorList>
            <consortium name="The Broad Institute Genomics Platform"/>
            <consortium name="The Broad Institute Genome Sequencing Center for Infectious Disease"/>
            <person name="Wu L."/>
            <person name="Ma J."/>
        </authorList>
    </citation>
    <scope>NUCLEOTIDE SEQUENCE [LARGE SCALE GENOMIC DNA]</scope>
    <source>
        <strain evidence="19">NBRC 104970</strain>
    </source>
</reference>
<dbReference type="InterPro" id="IPR044751">
    <property type="entry name" value="Ion_transp-like_CBS"/>
</dbReference>
<comment type="subcellular location">
    <subcellularLocation>
        <location evidence="1">Cell inner membrane</location>
        <topology evidence="1">Multi-pass membrane protein</topology>
    </subcellularLocation>
</comment>
<keyword evidence="5 14" id="KW-0812">Transmembrane</keyword>
<dbReference type="PROSITE" id="PS51846">
    <property type="entry name" value="CNNM"/>
    <property type="match status" value="1"/>
</dbReference>
<name>A0ABQ6BY54_9NEIS</name>
<keyword evidence="9 14" id="KW-0472">Membrane</keyword>
<dbReference type="Pfam" id="PF01595">
    <property type="entry name" value="CNNM"/>
    <property type="match status" value="1"/>
</dbReference>
<keyword evidence="2" id="KW-0813">Transport</keyword>
<dbReference type="SMART" id="SM01091">
    <property type="entry name" value="CorC_HlyC"/>
    <property type="match status" value="1"/>
</dbReference>
<dbReference type="PANTHER" id="PTHR22777">
    <property type="entry name" value="HEMOLYSIN-RELATED"/>
    <property type="match status" value="1"/>
</dbReference>
<evidence type="ECO:0000313" key="19">
    <source>
        <dbReference type="Proteomes" id="UP001156836"/>
    </source>
</evidence>
<feature type="domain" description="CBS" evidence="16">
    <location>
        <begin position="288"/>
        <end position="349"/>
    </location>
</feature>
<evidence type="ECO:0000256" key="2">
    <source>
        <dbReference type="ARBA" id="ARBA00022448"/>
    </source>
</evidence>
<evidence type="ECO:0000259" key="16">
    <source>
        <dbReference type="PROSITE" id="PS51371"/>
    </source>
</evidence>
<dbReference type="SUPFAM" id="SSF54631">
    <property type="entry name" value="CBS-domain pair"/>
    <property type="match status" value="1"/>
</dbReference>
<dbReference type="InterPro" id="IPR046342">
    <property type="entry name" value="CBS_dom_sf"/>
</dbReference>
<evidence type="ECO:0000256" key="15">
    <source>
        <dbReference type="SAM" id="Phobius"/>
    </source>
</evidence>
<keyword evidence="4" id="KW-0997">Cell inner membrane</keyword>
<dbReference type="Proteomes" id="UP001156836">
    <property type="component" value="Unassembled WGS sequence"/>
</dbReference>
<evidence type="ECO:0000256" key="1">
    <source>
        <dbReference type="ARBA" id="ARBA00004429"/>
    </source>
</evidence>
<evidence type="ECO:0000256" key="7">
    <source>
        <dbReference type="ARBA" id="ARBA00022989"/>
    </source>
</evidence>
<comment type="similarity">
    <text evidence="11">Belongs to the UPF0053 family. PaeA subfamily.</text>
</comment>
<dbReference type="Gene3D" id="3.10.580.10">
    <property type="entry name" value="CBS-domain"/>
    <property type="match status" value="1"/>
</dbReference>
<dbReference type="InterPro" id="IPR002550">
    <property type="entry name" value="CNNM"/>
</dbReference>
<dbReference type="RefSeq" id="WP_018747166.1">
    <property type="nucleotide sequence ID" value="NZ_BAABUF010000038.1"/>
</dbReference>
<keyword evidence="7 14" id="KW-1133">Transmembrane helix</keyword>
<evidence type="ECO:0000256" key="4">
    <source>
        <dbReference type="ARBA" id="ARBA00022519"/>
    </source>
</evidence>
<evidence type="ECO:0000256" key="10">
    <source>
        <dbReference type="ARBA" id="ARBA00037177"/>
    </source>
</evidence>
<evidence type="ECO:0000256" key="5">
    <source>
        <dbReference type="ARBA" id="ARBA00022692"/>
    </source>
</evidence>
<protein>
    <recommendedName>
        <fullName evidence="12">Polyamine export protein</fullName>
    </recommendedName>
</protein>
<evidence type="ECO:0000313" key="18">
    <source>
        <dbReference type="EMBL" id="GLS04704.1"/>
    </source>
</evidence>
<organism evidence="18 19">
    <name type="scientific">Chitiniphilus shinanonensis</name>
    <dbReference type="NCBI Taxonomy" id="553088"/>
    <lineage>
        <taxon>Bacteria</taxon>
        <taxon>Pseudomonadati</taxon>
        <taxon>Pseudomonadota</taxon>
        <taxon>Betaproteobacteria</taxon>
        <taxon>Neisseriales</taxon>
        <taxon>Chitinibacteraceae</taxon>
        <taxon>Chitiniphilus</taxon>
    </lineage>
</organism>
<proteinExistence type="inferred from homology"/>
<comment type="caution">
    <text evidence="18">The sequence shown here is derived from an EMBL/GenBank/DDBJ whole genome shotgun (WGS) entry which is preliminary data.</text>
</comment>
<dbReference type="InterPro" id="IPR005170">
    <property type="entry name" value="Transptr-assoc_dom"/>
</dbReference>
<keyword evidence="6" id="KW-0677">Repeat</keyword>
<evidence type="ECO:0000259" key="17">
    <source>
        <dbReference type="PROSITE" id="PS51846"/>
    </source>
</evidence>
<dbReference type="SUPFAM" id="SSF56176">
    <property type="entry name" value="FAD-binding/transporter-associated domain-like"/>
    <property type="match status" value="1"/>
</dbReference>
<dbReference type="InterPro" id="IPR036318">
    <property type="entry name" value="FAD-bd_PCMH-like_sf"/>
</dbReference>
<keyword evidence="3" id="KW-1003">Cell membrane</keyword>
<dbReference type="InterPro" id="IPR016169">
    <property type="entry name" value="FAD-bd_PCMH_sub2"/>
</dbReference>
<dbReference type="EMBL" id="BSOZ01000024">
    <property type="protein sequence ID" value="GLS04704.1"/>
    <property type="molecule type" value="Genomic_DNA"/>
</dbReference>
<evidence type="ECO:0000256" key="8">
    <source>
        <dbReference type="ARBA" id="ARBA00023122"/>
    </source>
</evidence>
<dbReference type="CDD" id="cd04590">
    <property type="entry name" value="CBS_pair_CorC_HlyC_assoc"/>
    <property type="match status" value="1"/>
</dbReference>
<evidence type="ECO:0000256" key="11">
    <source>
        <dbReference type="ARBA" id="ARBA00038280"/>
    </source>
</evidence>
<feature type="domain" description="CNNM transmembrane" evidence="17">
    <location>
        <begin position="1"/>
        <end position="200"/>
    </location>
</feature>
<keyword evidence="8 13" id="KW-0129">CBS domain</keyword>
<dbReference type="PROSITE" id="PS51371">
    <property type="entry name" value="CBS"/>
    <property type="match status" value="1"/>
</dbReference>
<evidence type="ECO:0000256" key="12">
    <source>
        <dbReference type="ARBA" id="ARBA00039818"/>
    </source>
</evidence>
<evidence type="ECO:0000256" key="3">
    <source>
        <dbReference type="ARBA" id="ARBA00022475"/>
    </source>
</evidence>
<evidence type="ECO:0000256" key="9">
    <source>
        <dbReference type="ARBA" id="ARBA00023136"/>
    </source>
</evidence>
<evidence type="ECO:0000256" key="6">
    <source>
        <dbReference type="ARBA" id="ARBA00022737"/>
    </source>
</evidence>
<evidence type="ECO:0000256" key="14">
    <source>
        <dbReference type="PROSITE-ProRule" id="PRU01193"/>
    </source>
</evidence>
<feature type="transmembrane region" description="Helical" evidence="15">
    <location>
        <begin position="99"/>
        <end position="120"/>
    </location>
</feature>
<dbReference type="InterPro" id="IPR000644">
    <property type="entry name" value="CBS_dom"/>
</dbReference>
<keyword evidence="19" id="KW-1185">Reference proteome</keyword>
<comment type="function">
    <text evidence="10">Involved in cadaverine and putrescine tolerance in stationary phase. May facilitate the efflux of both cadaverine and putrescine from the cytoplasm, reducing potentially toxic levels under certain stress conditions.</text>
</comment>
<gene>
    <name evidence="18" type="primary">ytfL</name>
    <name evidence="18" type="ORF">GCM10007860_18510</name>
</gene>
<dbReference type="Pfam" id="PF03471">
    <property type="entry name" value="CorC_HlyC"/>
    <property type="match status" value="1"/>
</dbReference>
<accession>A0ABQ6BY54</accession>